<protein>
    <recommendedName>
        <fullName evidence="1">Retrovirus-related Pol polyprotein from transposon TNT 1-94-like beta-barrel domain-containing protein</fullName>
    </recommendedName>
</protein>
<dbReference type="OrthoDB" id="4232400at2759"/>
<accession>R7Z077</accession>
<gene>
    <name evidence="2" type="ORF">W97_06920</name>
</gene>
<dbReference type="PANTHER" id="PTHR40628:SF1">
    <property type="entry name" value="CHROMO DOMAIN-CONTAINING PROTEIN"/>
    <property type="match status" value="1"/>
</dbReference>
<dbReference type="PANTHER" id="PTHR40628">
    <property type="entry name" value="CHROMO DOMAIN-CONTAINING PROTEIN"/>
    <property type="match status" value="1"/>
</dbReference>
<keyword evidence="3" id="KW-1185">Reference proteome</keyword>
<dbReference type="HOGENOM" id="CLU_1255915_0_0_1"/>
<organism evidence="2 3">
    <name type="scientific">Coniosporium apollinis (strain CBS 100218)</name>
    <name type="common">Rock-inhabiting black yeast</name>
    <dbReference type="NCBI Taxonomy" id="1168221"/>
    <lineage>
        <taxon>Eukaryota</taxon>
        <taxon>Fungi</taxon>
        <taxon>Dikarya</taxon>
        <taxon>Ascomycota</taxon>
        <taxon>Pezizomycotina</taxon>
        <taxon>Dothideomycetes</taxon>
        <taxon>Dothideomycetes incertae sedis</taxon>
        <taxon>Coniosporium</taxon>
    </lineage>
</organism>
<evidence type="ECO:0000313" key="2">
    <source>
        <dbReference type="EMBL" id="EON67552.1"/>
    </source>
</evidence>
<evidence type="ECO:0000259" key="1">
    <source>
        <dbReference type="Pfam" id="PF22936"/>
    </source>
</evidence>
<dbReference type="eggNOG" id="ENOG502T5G6">
    <property type="taxonomic scope" value="Eukaryota"/>
</dbReference>
<dbReference type="Proteomes" id="UP000016924">
    <property type="component" value="Unassembled WGS sequence"/>
</dbReference>
<dbReference type="STRING" id="1168221.R7Z077"/>
<feature type="domain" description="Retrovirus-related Pol polyprotein from transposon TNT 1-94-like beta-barrel" evidence="1">
    <location>
        <begin position="27"/>
        <end position="104"/>
    </location>
</feature>
<dbReference type="AlphaFoldDB" id="R7Z077"/>
<evidence type="ECO:0000313" key="3">
    <source>
        <dbReference type="Proteomes" id="UP000016924"/>
    </source>
</evidence>
<proteinExistence type="predicted"/>
<reference evidence="3" key="1">
    <citation type="submission" date="2012-06" db="EMBL/GenBank/DDBJ databases">
        <title>The genome sequence of Coniosporium apollinis CBS 100218.</title>
        <authorList>
            <consortium name="The Broad Institute Genome Sequencing Platform"/>
            <person name="Cuomo C."/>
            <person name="Gorbushina A."/>
            <person name="Noack S."/>
            <person name="Walker B."/>
            <person name="Young S.K."/>
            <person name="Zeng Q."/>
            <person name="Gargeya S."/>
            <person name="Fitzgerald M."/>
            <person name="Haas B."/>
            <person name="Abouelleil A."/>
            <person name="Alvarado L."/>
            <person name="Arachchi H.M."/>
            <person name="Berlin A.M."/>
            <person name="Chapman S.B."/>
            <person name="Goldberg J."/>
            <person name="Griggs A."/>
            <person name="Gujja S."/>
            <person name="Hansen M."/>
            <person name="Howarth C."/>
            <person name="Imamovic A."/>
            <person name="Larimer J."/>
            <person name="McCowan C."/>
            <person name="Montmayeur A."/>
            <person name="Murphy C."/>
            <person name="Neiman D."/>
            <person name="Pearson M."/>
            <person name="Priest M."/>
            <person name="Roberts A."/>
            <person name="Saif S."/>
            <person name="Shea T."/>
            <person name="Sisk P."/>
            <person name="Sykes S."/>
            <person name="Wortman J."/>
            <person name="Nusbaum C."/>
            <person name="Birren B."/>
        </authorList>
    </citation>
    <scope>NUCLEOTIDE SEQUENCE [LARGE SCALE GENOMIC DNA]</scope>
    <source>
        <strain evidence="3">CBS 100218</strain>
    </source>
</reference>
<dbReference type="GeneID" id="19904231"/>
<dbReference type="RefSeq" id="XP_007782869.1">
    <property type="nucleotide sequence ID" value="XM_007784679.1"/>
</dbReference>
<dbReference type="EMBL" id="JH767588">
    <property type="protein sequence ID" value="EON67552.1"/>
    <property type="molecule type" value="Genomic_DNA"/>
</dbReference>
<dbReference type="InterPro" id="IPR054722">
    <property type="entry name" value="PolX-like_BBD"/>
</dbReference>
<sequence length="220" mass="24432">MTDHRSRPNHVGPRANSRAWVWTNNGNFHLCHDRDLFKTYDAIEPLPLVGLVGGGEILAKGIGSVDFDIQKSNGSKGVLKLTNVLYVPGALVNLIPMSALYADGVSGFAMSSGKATAENGREVAWFPLDTLWSLKLADGDDRLFPSPLREQDRPVLMVSTFAESQPVKKPKMSKYQFVKDGWGSRANFQYSYGLKMIPDDDDFEEGNEILEKMMRYEGVA</sequence>
<name>R7Z077_CONA1</name>
<dbReference type="Pfam" id="PF22936">
    <property type="entry name" value="Pol_BBD"/>
    <property type="match status" value="1"/>
</dbReference>